<dbReference type="InterPro" id="IPR036388">
    <property type="entry name" value="WH-like_DNA-bd_sf"/>
</dbReference>
<sequence>MKKLAAKYWLPNDTEDEVIQVLRIELWNAVKEYRPGRPFQGFAKMFLHNRLKTLVARKVYGGKHVFFREAVSLETAVSDRTAQRSVPSAEDEAMARLIRLALKERLYEVLDQALTDLERECFVRRYIFEQSYKQIQKELGDQQPGSS</sequence>
<proteinExistence type="predicted"/>
<evidence type="ECO:0000313" key="2">
    <source>
        <dbReference type="Proteomes" id="UP000502196"/>
    </source>
</evidence>
<organism evidence="1 2">
    <name type="scientific">Kyrpidia spormannii</name>
    <dbReference type="NCBI Taxonomy" id="2055160"/>
    <lineage>
        <taxon>Bacteria</taxon>
        <taxon>Bacillati</taxon>
        <taxon>Bacillota</taxon>
        <taxon>Bacilli</taxon>
        <taxon>Bacillales</taxon>
        <taxon>Alicyclobacillaceae</taxon>
        <taxon>Kyrpidia</taxon>
    </lineage>
</organism>
<dbReference type="Proteomes" id="UP000502196">
    <property type="component" value="Chromosome"/>
</dbReference>
<dbReference type="EMBL" id="LR792683">
    <property type="protein sequence ID" value="CAB3390912.1"/>
    <property type="molecule type" value="Genomic_DNA"/>
</dbReference>
<dbReference type="InterPro" id="IPR013324">
    <property type="entry name" value="RNA_pol_sigma_r3/r4-like"/>
</dbReference>
<dbReference type="Gene3D" id="1.10.10.10">
    <property type="entry name" value="Winged helix-like DNA-binding domain superfamily/Winged helix DNA-binding domain"/>
    <property type="match status" value="1"/>
</dbReference>
<dbReference type="SUPFAM" id="SSF88659">
    <property type="entry name" value="Sigma3 and sigma4 domains of RNA polymerase sigma factors"/>
    <property type="match status" value="1"/>
</dbReference>
<accession>A0A6F9DZK1</accession>
<evidence type="ECO:0000313" key="1">
    <source>
        <dbReference type="EMBL" id="CAB3390912.1"/>
    </source>
</evidence>
<name>A0A6F9DZK1_9BACL</name>
<dbReference type="InterPro" id="IPR013325">
    <property type="entry name" value="RNA_pol_sigma_r2"/>
</dbReference>
<dbReference type="GO" id="GO:0003700">
    <property type="term" value="F:DNA-binding transcription factor activity"/>
    <property type="evidence" value="ECO:0007669"/>
    <property type="project" value="InterPro"/>
</dbReference>
<dbReference type="GO" id="GO:0006352">
    <property type="term" value="P:DNA-templated transcription initiation"/>
    <property type="evidence" value="ECO:0007669"/>
    <property type="project" value="InterPro"/>
</dbReference>
<reference evidence="1 2" key="1">
    <citation type="submission" date="2020-04" db="EMBL/GenBank/DDBJ databases">
        <authorList>
            <person name="Hogendoorn C."/>
        </authorList>
    </citation>
    <scope>NUCLEOTIDE SEQUENCE [LARGE SCALE GENOMIC DNA]</scope>
    <source>
        <strain evidence="1">COOX1</strain>
    </source>
</reference>
<dbReference type="SUPFAM" id="SSF88946">
    <property type="entry name" value="Sigma2 domain of RNA polymerase sigma factors"/>
    <property type="match status" value="1"/>
</dbReference>
<protein>
    <submittedName>
        <fullName evidence="1">RNA polymerase, sigma-24 subunit, ECF subfamily</fullName>
    </submittedName>
</protein>
<gene>
    <name evidence="1" type="ORF">COOX1_0650</name>
</gene>
<dbReference type="AlphaFoldDB" id="A0A6F9DZK1"/>